<dbReference type="KEGG" id="sbat:G4Z16_23490"/>
<keyword evidence="2" id="KW-1185">Reference proteome</keyword>
<protein>
    <submittedName>
        <fullName evidence="1">Hydrolase</fullName>
    </submittedName>
</protein>
<sequence length="323" mass="33264">MVRFAGVLAVVCAGCSSSGAPQDDAGRGGARSAVPFAPYVSATTAAGTETAGTPSAFHVAFAVASGDDECAPMWDDETAIDDAAATKRIRGLRESGADIRVSFGGATDTELALACDSPAQLADAYEQVLDRTGAQAADFDIEGDTLEDSAATARRAKAIELLQSRDDGLEVSFTLPVMPSGLAPQGKELLRTTADQDVEISAVNVMAMSYSPSHTGDMGDYAMAAARSTHDELTALLGLSDAGAWRALRLTVMIGVNDIEAETFTLDDAAQLAAFASKRDLGGLSMWSSARDRECAGGEQQEVDETCSGVAQDEGAFAAALSG</sequence>
<dbReference type="InterPro" id="IPR017853">
    <property type="entry name" value="GH"/>
</dbReference>
<proteinExistence type="predicted"/>
<reference evidence="2" key="1">
    <citation type="submission" date="2020-02" db="EMBL/GenBank/DDBJ databases">
        <title>Streptomyces sp. ASO4wet.</title>
        <authorList>
            <person name="Risdian C."/>
            <person name="Landwehr W."/>
            <person name="Schupp P."/>
            <person name="Wink J."/>
        </authorList>
    </citation>
    <scope>NUCLEOTIDE SEQUENCE [LARGE SCALE GENOMIC DNA]</scope>
    <source>
        <strain evidence="2">ASO4wet</strain>
    </source>
</reference>
<dbReference type="Proteomes" id="UP000595046">
    <property type="component" value="Chromosome"/>
</dbReference>
<name>A0A7T1TDF5_9ACTN</name>
<dbReference type="RefSeq" id="WP_197354855.1">
    <property type="nucleotide sequence ID" value="NZ_CP048882.1"/>
</dbReference>
<dbReference type="EMBL" id="CP048882">
    <property type="protein sequence ID" value="QPP10936.1"/>
    <property type="molecule type" value="Genomic_DNA"/>
</dbReference>
<gene>
    <name evidence="1" type="ORF">G4Z16_23490</name>
</gene>
<evidence type="ECO:0000313" key="2">
    <source>
        <dbReference type="Proteomes" id="UP000595046"/>
    </source>
</evidence>
<dbReference type="SUPFAM" id="SSF51445">
    <property type="entry name" value="(Trans)glycosidases"/>
    <property type="match status" value="1"/>
</dbReference>
<evidence type="ECO:0000313" key="1">
    <source>
        <dbReference type="EMBL" id="QPP10936.1"/>
    </source>
</evidence>
<dbReference type="PANTHER" id="PTHR42976">
    <property type="entry name" value="BIFUNCTIONAL CHITINASE/LYSOZYME-RELATED"/>
    <property type="match status" value="1"/>
</dbReference>
<dbReference type="PANTHER" id="PTHR42976:SF1">
    <property type="entry name" value="GH18 DOMAIN-CONTAINING PROTEIN-RELATED"/>
    <property type="match status" value="1"/>
</dbReference>
<organism evidence="1 2">
    <name type="scientific">Streptomyces bathyalis</name>
    <dbReference type="NCBI Taxonomy" id="2710756"/>
    <lineage>
        <taxon>Bacteria</taxon>
        <taxon>Bacillati</taxon>
        <taxon>Actinomycetota</taxon>
        <taxon>Actinomycetes</taxon>
        <taxon>Kitasatosporales</taxon>
        <taxon>Streptomycetaceae</taxon>
        <taxon>Streptomyces</taxon>
    </lineage>
</organism>
<dbReference type="AlphaFoldDB" id="A0A7T1TDF5"/>
<dbReference type="CDD" id="cd06543">
    <property type="entry name" value="GH18_PF-ChiA-like"/>
    <property type="match status" value="1"/>
</dbReference>
<dbReference type="Gene3D" id="3.20.20.80">
    <property type="entry name" value="Glycosidases"/>
    <property type="match status" value="1"/>
</dbReference>
<dbReference type="InterPro" id="IPR052750">
    <property type="entry name" value="GH18_Chitinase"/>
</dbReference>
<accession>A0A7T1TDF5</accession>
<dbReference type="GO" id="GO:0016787">
    <property type="term" value="F:hydrolase activity"/>
    <property type="evidence" value="ECO:0007669"/>
    <property type="project" value="UniProtKB-KW"/>
</dbReference>
<keyword evidence="1" id="KW-0378">Hydrolase</keyword>